<dbReference type="RefSeq" id="WP_164046841.1">
    <property type="nucleotide sequence ID" value="NZ_JBGEXP010000008.1"/>
</dbReference>
<feature type="compositionally biased region" description="Basic residues" evidence="1">
    <location>
        <begin position="66"/>
        <end position="75"/>
    </location>
</feature>
<evidence type="ECO:0000256" key="1">
    <source>
        <dbReference type="SAM" id="MobiDB-lite"/>
    </source>
</evidence>
<evidence type="ECO:0000313" key="4">
    <source>
        <dbReference type="Proteomes" id="UP000471705"/>
    </source>
</evidence>
<proteinExistence type="predicted"/>
<evidence type="ECO:0000313" key="3">
    <source>
        <dbReference type="EMBL" id="NEK15594.1"/>
    </source>
</evidence>
<dbReference type="EMBL" id="WUFV01000005">
    <property type="protein sequence ID" value="NEK15594.1"/>
    <property type="molecule type" value="Genomic_DNA"/>
</dbReference>
<sequence length="91" mass="10530">MKFNFFAQVWVGDDPRRFLEQLPAFLSAIFVIFVLSPAVEVVMFTNRSNYPPDVKQRQLAIFRRSTKPIRGRRKGPREQAGMPLCMTAANR</sequence>
<keyword evidence="2" id="KW-0472">Membrane</keyword>
<dbReference type="AlphaFoldDB" id="A0A7K3VFI8"/>
<feature type="transmembrane region" description="Helical" evidence="2">
    <location>
        <begin position="24"/>
        <end position="45"/>
    </location>
</feature>
<name>A0A7K3VFI8_RHILE</name>
<reference evidence="3 4" key="1">
    <citation type="submission" date="2019-12" db="EMBL/GenBank/DDBJ databases">
        <title>Rhizobium genotypes associated with high levels of biological nitrogen fixation by grain legumes in a temperate-maritime cropping system.</title>
        <authorList>
            <person name="Maluk M."/>
            <person name="Francesc Ferrando Molina F."/>
            <person name="Lopez Del Egido L."/>
            <person name="Lafos M."/>
            <person name="Langarica-Fuentes A."/>
            <person name="Gebre Yohannes G."/>
            <person name="Young M.W."/>
            <person name="Martin P."/>
            <person name="Gantlett R."/>
            <person name="Kenicer G."/>
            <person name="Hawes C."/>
            <person name="Begg G.S."/>
            <person name="Quilliam R.S."/>
            <person name="Squire G.R."/>
            <person name="Poole P.S."/>
            <person name="Young P.W."/>
            <person name="Iannetta P.M."/>
            <person name="James E.K."/>
        </authorList>
    </citation>
    <scope>NUCLEOTIDE SEQUENCE [LARGE SCALE GENOMIC DNA]</scope>
    <source>
        <strain evidence="3 4">JHI54</strain>
    </source>
</reference>
<keyword evidence="2" id="KW-0812">Transmembrane</keyword>
<gene>
    <name evidence="3" type="ORF">GR257_12100</name>
</gene>
<organism evidence="3 4">
    <name type="scientific">Rhizobium leguminosarum</name>
    <dbReference type="NCBI Taxonomy" id="384"/>
    <lineage>
        <taxon>Bacteria</taxon>
        <taxon>Pseudomonadati</taxon>
        <taxon>Pseudomonadota</taxon>
        <taxon>Alphaproteobacteria</taxon>
        <taxon>Hyphomicrobiales</taxon>
        <taxon>Rhizobiaceae</taxon>
        <taxon>Rhizobium/Agrobacterium group</taxon>
        <taxon>Rhizobium</taxon>
    </lineage>
</organism>
<dbReference type="Proteomes" id="UP000471705">
    <property type="component" value="Unassembled WGS sequence"/>
</dbReference>
<protein>
    <submittedName>
        <fullName evidence="3">Uncharacterized protein</fullName>
    </submittedName>
</protein>
<comment type="caution">
    <text evidence="3">The sequence shown here is derived from an EMBL/GenBank/DDBJ whole genome shotgun (WGS) entry which is preliminary data.</text>
</comment>
<feature type="region of interest" description="Disordered" evidence="1">
    <location>
        <begin position="66"/>
        <end position="91"/>
    </location>
</feature>
<accession>A0A7K3VFI8</accession>
<evidence type="ECO:0000256" key="2">
    <source>
        <dbReference type="SAM" id="Phobius"/>
    </source>
</evidence>
<keyword evidence="2" id="KW-1133">Transmembrane helix</keyword>